<evidence type="ECO:0000256" key="6">
    <source>
        <dbReference type="SAM" id="Coils"/>
    </source>
</evidence>
<dbReference type="Pfam" id="PF05071">
    <property type="entry name" value="NDUFA12"/>
    <property type="match status" value="1"/>
</dbReference>
<dbReference type="GO" id="GO:0032541">
    <property type="term" value="C:cortical endoplasmic reticulum"/>
    <property type="evidence" value="ECO:0007669"/>
    <property type="project" value="TreeGrafter"/>
</dbReference>
<dbReference type="Proteomes" id="UP000307169">
    <property type="component" value="Unassembled WGS sequence"/>
</dbReference>
<comment type="caution">
    <text evidence="9">The sequence shown here is derived from an EMBL/GenBank/DDBJ whole genome shotgun (WGS) entry which is preliminary data.</text>
</comment>
<protein>
    <recommendedName>
        <fullName evidence="8">Pleckstrin homology domain-containing protein</fullName>
    </recommendedName>
</protein>
<evidence type="ECO:0000256" key="7">
    <source>
        <dbReference type="SAM" id="MobiDB-lite"/>
    </source>
</evidence>
<dbReference type="InterPro" id="IPR037239">
    <property type="entry name" value="OSBP_sf"/>
</dbReference>
<dbReference type="GO" id="GO:0030011">
    <property type="term" value="P:maintenance of cell polarity"/>
    <property type="evidence" value="ECO:0007669"/>
    <property type="project" value="TreeGrafter"/>
</dbReference>
<evidence type="ECO:0000313" key="10">
    <source>
        <dbReference type="Proteomes" id="UP000307169"/>
    </source>
</evidence>
<proteinExistence type="inferred from homology"/>
<name>A0A4T0PKW5_9BASI</name>
<keyword evidence="6" id="KW-0175">Coiled coil</keyword>
<dbReference type="GO" id="GO:0045271">
    <property type="term" value="C:respiratory chain complex I"/>
    <property type="evidence" value="ECO:0007669"/>
    <property type="project" value="InterPro"/>
</dbReference>
<dbReference type="EMBL" id="SPRH01000028">
    <property type="protein sequence ID" value="TIB99704.1"/>
    <property type="molecule type" value="Genomic_DNA"/>
</dbReference>
<comment type="subcellular location">
    <subcellularLocation>
        <location evidence="1">Nucleus</location>
    </subcellularLocation>
</comment>
<evidence type="ECO:0000256" key="3">
    <source>
        <dbReference type="ARBA" id="ARBA00007355"/>
    </source>
</evidence>
<keyword evidence="5" id="KW-0539">Nucleus</keyword>
<accession>A0A4T0PKW5</accession>
<dbReference type="GO" id="GO:0006887">
    <property type="term" value="P:exocytosis"/>
    <property type="evidence" value="ECO:0007669"/>
    <property type="project" value="TreeGrafter"/>
</dbReference>
<evidence type="ECO:0000259" key="8">
    <source>
        <dbReference type="Pfam" id="PF15409"/>
    </source>
</evidence>
<dbReference type="PANTHER" id="PTHR10972">
    <property type="entry name" value="OXYSTEROL-BINDING PROTEIN-RELATED"/>
    <property type="match status" value="1"/>
</dbReference>
<dbReference type="Gene3D" id="2.30.29.30">
    <property type="entry name" value="Pleckstrin-homology domain (PH domain)/Phosphotyrosine-binding domain (PTB)"/>
    <property type="match status" value="1"/>
</dbReference>
<organism evidence="9 10">
    <name type="scientific">Wallemia mellicola</name>
    <dbReference type="NCBI Taxonomy" id="1708541"/>
    <lineage>
        <taxon>Eukaryota</taxon>
        <taxon>Fungi</taxon>
        <taxon>Dikarya</taxon>
        <taxon>Basidiomycota</taxon>
        <taxon>Wallemiomycotina</taxon>
        <taxon>Wallemiomycetes</taxon>
        <taxon>Wallemiales</taxon>
        <taxon>Wallemiaceae</taxon>
        <taxon>Wallemia</taxon>
    </lineage>
</organism>
<comment type="similarity">
    <text evidence="2">Belongs to the BUD31 (G10) family.</text>
</comment>
<dbReference type="GO" id="GO:0005634">
    <property type="term" value="C:nucleus"/>
    <property type="evidence" value="ECO:0007669"/>
    <property type="project" value="UniProtKB-SubCell"/>
</dbReference>
<comment type="similarity">
    <text evidence="4">Belongs to the OSBP family.</text>
</comment>
<feature type="region of interest" description="Disordered" evidence="7">
    <location>
        <begin position="176"/>
        <end position="195"/>
    </location>
</feature>
<dbReference type="Gene3D" id="2.40.160.120">
    <property type="match status" value="1"/>
</dbReference>
<dbReference type="InterPro" id="IPR011993">
    <property type="entry name" value="PH-like_dom_sf"/>
</dbReference>
<dbReference type="GO" id="GO:0034727">
    <property type="term" value="P:piecemeal microautophagy of the nucleus"/>
    <property type="evidence" value="ECO:0007669"/>
    <property type="project" value="TreeGrafter"/>
</dbReference>
<gene>
    <name evidence="9" type="ORF">E3Q17_02526</name>
</gene>
<feature type="region of interest" description="Disordered" evidence="7">
    <location>
        <begin position="488"/>
        <end position="513"/>
    </location>
</feature>
<dbReference type="GO" id="GO:0035621">
    <property type="term" value="P:ER to Golgi ceramide transport"/>
    <property type="evidence" value="ECO:0007669"/>
    <property type="project" value="TreeGrafter"/>
</dbReference>
<dbReference type="AlphaFoldDB" id="A0A4T0PKW5"/>
<dbReference type="Pfam" id="PF01237">
    <property type="entry name" value="Oxysterol_BP"/>
    <property type="match status" value="1"/>
</dbReference>
<dbReference type="GO" id="GO:0097038">
    <property type="term" value="C:perinuclear endoplasmic reticulum"/>
    <property type="evidence" value="ECO:0007669"/>
    <property type="project" value="TreeGrafter"/>
</dbReference>
<evidence type="ECO:0000256" key="5">
    <source>
        <dbReference type="ARBA" id="ARBA00023242"/>
    </source>
</evidence>
<feature type="coiled-coil region" evidence="6">
    <location>
        <begin position="541"/>
        <end position="568"/>
    </location>
</feature>
<dbReference type="InterPro" id="IPR001748">
    <property type="entry name" value="BUD31"/>
</dbReference>
<feature type="domain" description="Pleckstrin homology" evidence="8">
    <location>
        <begin position="367"/>
        <end position="441"/>
    </location>
</feature>
<dbReference type="GO" id="GO:0032934">
    <property type="term" value="F:sterol binding"/>
    <property type="evidence" value="ECO:0007669"/>
    <property type="project" value="TreeGrafter"/>
</dbReference>
<dbReference type="SUPFAM" id="SSF50729">
    <property type="entry name" value="PH domain-like"/>
    <property type="match status" value="1"/>
</dbReference>
<dbReference type="Pfam" id="PF15409">
    <property type="entry name" value="PH_8"/>
    <property type="match status" value="1"/>
</dbReference>
<dbReference type="SUPFAM" id="SSF144000">
    <property type="entry name" value="Oxysterol-binding protein-like"/>
    <property type="match status" value="1"/>
</dbReference>
<feature type="compositionally biased region" description="Polar residues" evidence="7">
    <location>
        <begin position="488"/>
        <end position="499"/>
    </location>
</feature>
<dbReference type="InterPro" id="IPR000648">
    <property type="entry name" value="Oxysterol-bd"/>
</dbReference>
<dbReference type="InterPro" id="IPR041680">
    <property type="entry name" value="PH_8"/>
</dbReference>
<dbReference type="Pfam" id="PF01125">
    <property type="entry name" value="BUD31"/>
    <property type="match status" value="1"/>
</dbReference>
<dbReference type="GO" id="GO:0006897">
    <property type="term" value="P:endocytosis"/>
    <property type="evidence" value="ECO:0007669"/>
    <property type="project" value="TreeGrafter"/>
</dbReference>
<evidence type="ECO:0000256" key="1">
    <source>
        <dbReference type="ARBA" id="ARBA00004123"/>
    </source>
</evidence>
<dbReference type="GO" id="GO:0005829">
    <property type="term" value="C:cytosol"/>
    <property type="evidence" value="ECO:0007669"/>
    <property type="project" value="TreeGrafter"/>
</dbReference>
<dbReference type="InterPro" id="IPR007763">
    <property type="entry name" value="NDUFA12"/>
</dbReference>
<comment type="similarity">
    <text evidence="3">Belongs to the complex I NDUFA12 subunit family.</text>
</comment>
<evidence type="ECO:0000256" key="2">
    <source>
        <dbReference type="ARBA" id="ARBA00005287"/>
    </source>
</evidence>
<dbReference type="PRINTS" id="PR00322">
    <property type="entry name" value="G10"/>
</dbReference>
<evidence type="ECO:0000256" key="4">
    <source>
        <dbReference type="ARBA" id="ARBA00008842"/>
    </source>
</evidence>
<evidence type="ECO:0000313" key="9">
    <source>
        <dbReference type="EMBL" id="TIB99704.1"/>
    </source>
</evidence>
<reference evidence="9 10" key="1">
    <citation type="submission" date="2019-03" db="EMBL/GenBank/DDBJ databases">
        <title>Sequencing 25 genomes of Wallemia mellicola.</title>
        <authorList>
            <person name="Gostincar C."/>
        </authorList>
    </citation>
    <scope>NUCLEOTIDE SEQUENCE [LARGE SCALE GENOMIC DNA]</scope>
    <source>
        <strain evidence="9 10">EXF-1262</strain>
    </source>
</reference>
<dbReference type="GO" id="GO:0005886">
    <property type="term" value="C:plasma membrane"/>
    <property type="evidence" value="ECO:0007669"/>
    <property type="project" value="TreeGrafter"/>
</dbReference>
<sequence length="826" mass="95413">MLKTLPRGGIFKTIWEAIPKPSDRYFVGYDLEGNKYYEHPPTTDYKQRPKRTVKYPNHVDWSEVGREMPAQWKAWLRHTRFEPPSIQELELDLLRIQRTQENAARIEAAFAAQRMEAPETPSVEEPEVQRQHDEAELAKARNHYNTNPLEAFEPPIEIQEAGKTPEETIERVEERKHGFSTQEMQQRQEEEAKLRSQTSEYAPVYIYCIVFSFRFSVTTSMPKIRTQRTKQPPEGFEAIEQILDDYSRKMRDVEAESIDGKHIYDLYYKRKQISKELYDWLLKQGYADANLIAKWKKQGYEKLCCTRCIQSRDLRVFAEYQKHTSKKDKRLNAFIANENVTSVSQSNVDNKRAKQWSYHIRRILTQKEAEEDARRYFRLYSSGTLTYAVTDTDNVRDHVNLRSSVWLSHNNRRTVTIDGGTSTWHIKFTSGEEYVNWMKTLRIFLDPTPTAVPLETVAENAQRPPIENINKSIKLIDLIEFDLTNLKNGQNQVRTPPSSRSREQLHASSSHQGGLLNIFHKSPKLNSSSDDLFDTQPHRAYDAIFERLLDSTNDLKRLQQELHNMHNTQDFDTVNSRTFNNASRYAPSRTSSVNDFEFYDAQDTFGEAYEFEDPDEEDEGNDDVHDDEEDVDKEAVYDGVESSHGPHDSKYGLMQLPRRPQLPAPISGDEIGLLGVLKKNVGKDLTTISFPVSFNEPLSLLQKVAEDFEYVDLINKAIQSKSSVEKMACIAAFCVSSYSCTQYRSTRKPFNPLLGETYEYITPQFAFFSEKVTHHPPLVAAYAQGDGWSFVATSGVKQKFWGKSMEIIPIGTAKLTLKSTGDVYTW</sequence>
<dbReference type="PANTHER" id="PTHR10972:SF203">
    <property type="entry name" value="OXYSTEROL-BINDING PROTEIN HOMOLOG 3"/>
    <property type="match status" value="1"/>
</dbReference>